<evidence type="ECO:0000313" key="2">
    <source>
        <dbReference type="EMBL" id="KAJ5414705.1"/>
    </source>
</evidence>
<dbReference type="GeneID" id="81364949"/>
<comment type="caution">
    <text evidence="2">The sequence shown here is derived from an EMBL/GenBank/DDBJ whole genome shotgun (WGS) entry which is preliminary data.</text>
</comment>
<protein>
    <submittedName>
        <fullName evidence="2">Uncharacterized protein</fullName>
    </submittedName>
</protein>
<accession>A0A9W9WC25</accession>
<name>A0A9W9WC25_9EURO</name>
<evidence type="ECO:0000313" key="3">
    <source>
        <dbReference type="Proteomes" id="UP001147747"/>
    </source>
</evidence>
<feature type="compositionally biased region" description="Polar residues" evidence="1">
    <location>
        <begin position="22"/>
        <end position="36"/>
    </location>
</feature>
<evidence type="ECO:0000256" key="1">
    <source>
        <dbReference type="SAM" id="MobiDB-lite"/>
    </source>
</evidence>
<reference evidence="2" key="1">
    <citation type="submission" date="2022-12" db="EMBL/GenBank/DDBJ databases">
        <authorList>
            <person name="Petersen C."/>
        </authorList>
    </citation>
    <scope>NUCLEOTIDE SEQUENCE</scope>
    <source>
        <strain evidence="2">IBT 29677</strain>
    </source>
</reference>
<dbReference type="RefSeq" id="XP_056494551.1">
    <property type="nucleotide sequence ID" value="XM_056625969.1"/>
</dbReference>
<gene>
    <name evidence="2" type="ORF">N7509_001332</name>
</gene>
<dbReference type="AlphaFoldDB" id="A0A9W9WC25"/>
<keyword evidence="3" id="KW-1185">Reference proteome</keyword>
<feature type="region of interest" description="Disordered" evidence="1">
    <location>
        <begin position="1"/>
        <end position="64"/>
    </location>
</feature>
<proteinExistence type="predicted"/>
<dbReference type="Proteomes" id="UP001147747">
    <property type="component" value="Unassembled WGS sequence"/>
</dbReference>
<sequence length="64" mass="6954">MAEHTEGSQTARAGHPTHRRSTSTPATLTSFSSDRNLNPAVGWPRRVTGEPVHGNLAPNTKDKY</sequence>
<organism evidence="2 3">
    <name type="scientific">Penicillium cosmopolitanum</name>
    <dbReference type="NCBI Taxonomy" id="1131564"/>
    <lineage>
        <taxon>Eukaryota</taxon>
        <taxon>Fungi</taxon>
        <taxon>Dikarya</taxon>
        <taxon>Ascomycota</taxon>
        <taxon>Pezizomycotina</taxon>
        <taxon>Eurotiomycetes</taxon>
        <taxon>Eurotiomycetidae</taxon>
        <taxon>Eurotiales</taxon>
        <taxon>Aspergillaceae</taxon>
        <taxon>Penicillium</taxon>
    </lineage>
</organism>
<dbReference type="EMBL" id="JAPZBU010000003">
    <property type="protein sequence ID" value="KAJ5414705.1"/>
    <property type="molecule type" value="Genomic_DNA"/>
</dbReference>
<reference evidence="2" key="2">
    <citation type="journal article" date="2023" name="IMA Fungus">
        <title>Comparative genomic study of the Penicillium genus elucidates a diverse pangenome and 15 lateral gene transfer events.</title>
        <authorList>
            <person name="Petersen C."/>
            <person name="Sorensen T."/>
            <person name="Nielsen M.R."/>
            <person name="Sondergaard T.E."/>
            <person name="Sorensen J.L."/>
            <person name="Fitzpatrick D.A."/>
            <person name="Frisvad J.C."/>
            <person name="Nielsen K.L."/>
        </authorList>
    </citation>
    <scope>NUCLEOTIDE SEQUENCE</scope>
    <source>
        <strain evidence="2">IBT 29677</strain>
    </source>
</reference>